<dbReference type="AlphaFoldDB" id="A0A653XSQ0"/>
<evidence type="ECO:0000259" key="1">
    <source>
        <dbReference type="Pfam" id="PF00534"/>
    </source>
</evidence>
<evidence type="ECO:0000313" key="2">
    <source>
        <dbReference type="EMBL" id="VXC33199.1"/>
    </source>
</evidence>
<proteinExistence type="predicted"/>
<organism evidence="2 3">
    <name type="scientific">Sphingobacterium multivorum</name>
    <dbReference type="NCBI Taxonomy" id="28454"/>
    <lineage>
        <taxon>Bacteria</taxon>
        <taxon>Pseudomonadati</taxon>
        <taxon>Bacteroidota</taxon>
        <taxon>Sphingobacteriia</taxon>
        <taxon>Sphingobacteriales</taxon>
        <taxon>Sphingobacteriaceae</taxon>
        <taxon>Sphingobacterium</taxon>
    </lineage>
</organism>
<feature type="domain" description="Glycosyl transferase family 1" evidence="1">
    <location>
        <begin position="188"/>
        <end position="339"/>
    </location>
</feature>
<dbReference type="PANTHER" id="PTHR12526">
    <property type="entry name" value="GLYCOSYLTRANSFERASE"/>
    <property type="match status" value="1"/>
</dbReference>
<dbReference type="Pfam" id="PF00534">
    <property type="entry name" value="Glycos_transf_1"/>
    <property type="match status" value="1"/>
</dbReference>
<dbReference type="Gene3D" id="3.40.50.2000">
    <property type="entry name" value="Glycogen Phosphorylase B"/>
    <property type="match status" value="2"/>
</dbReference>
<dbReference type="InterPro" id="IPR001296">
    <property type="entry name" value="Glyco_trans_1"/>
</dbReference>
<name>A0A653XSQ0_SPHMU</name>
<dbReference type="Proteomes" id="UP000432350">
    <property type="component" value="Unassembled WGS sequence"/>
</dbReference>
<accession>A0A653XSQ0</accession>
<dbReference type="RefSeq" id="WP_159332643.1">
    <property type="nucleotide sequence ID" value="NZ_DAMBAN010000005.1"/>
</dbReference>
<dbReference type="PANTHER" id="PTHR12526:SF630">
    <property type="entry name" value="GLYCOSYLTRANSFERASE"/>
    <property type="match status" value="1"/>
</dbReference>
<protein>
    <recommendedName>
        <fullName evidence="1">Glycosyl transferase family 1 domain-containing protein</fullName>
    </recommendedName>
</protein>
<sequence>MHYIIFHSDFSKRAGTERALFNLIEHLLTKENVFVTLLLGSEEKQTTFEFDRSKINIVFLKCKDRKENKLGLLTYYVDLFNKTRKYLRKLESDLDYTVICSNHLLAFCAYYACRGQTNVRIISCEHFSFHVAGKFSKYLRKLFYQHIVVVVLTEGDRLQIANLFNPKITVCIPNASPFLPEPYSGYGSKKILAIGRLTYQKGFDLLIDAFMLISPKYPEWTLNIIGDDYGDKSKLIQKISNYNISNVRLLSSTSNIEEVYKTSEFYVMSSRFEGLPMVLLEAMSFGLPLVSFDCPTGPREVIDNTNGILVEDGNISELALAMERMIVDDNLRKYFADGSEQKVLHYSKEKIGIMWDDLIDNI</sequence>
<dbReference type="CDD" id="cd03820">
    <property type="entry name" value="GT4_AmsD-like"/>
    <property type="match status" value="1"/>
</dbReference>
<gene>
    <name evidence="2" type="ORF">SPHINGO8BC_10126</name>
</gene>
<dbReference type="GO" id="GO:0016757">
    <property type="term" value="F:glycosyltransferase activity"/>
    <property type="evidence" value="ECO:0007669"/>
    <property type="project" value="InterPro"/>
</dbReference>
<dbReference type="SUPFAM" id="SSF53756">
    <property type="entry name" value="UDP-Glycosyltransferase/glycogen phosphorylase"/>
    <property type="match status" value="1"/>
</dbReference>
<dbReference type="EMBL" id="CABWMV010000001">
    <property type="protein sequence ID" value="VXC33199.1"/>
    <property type="molecule type" value="Genomic_DNA"/>
</dbReference>
<reference evidence="2 3" key="1">
    <citation type="submission" date="2019-10" db="EMBL/GenBank/DDBJ databases">
        <authorList>
            <person name="Karimi E."/>
        </authorList>
    </citation>
    <scope>NUCLEOTIDE SEQUENCE [LARGE SCALE GENOMIC DNA]</scope>
    <source>
        <strain evidence="2">Sphingobacterium sp. 8BC</strain>
    </source>
</reference>
<evidence type="ECO:0000313" key="3">
    <source>
        <dbReference type="Proteomes" id="UP000432350"/>
    </source>
</evidence>